<dbReference type="Proteomes" id="UP000503251">
    <property type="component" value="Chromosome"/>
</dbReference>
<dbReference type="AlphaFoldDB" id="A0A6P1ZFV3"/>
<protein>
    <submittedName>
        <fullName evidence="3">HEAT repeat domain-containing protein</fullName>
    </submittedName>
</protein>
<dbReference type="SMART" id="SM00567">
    <property type="entry name" value="EZ_HEAT"/>
    <property type="match status" value="11"/>
</dbReference>
<dbReference type="EMBL" id="QMIF01000008">
    <property type="protein sequence ID" value="TVM33051.1"/>
    <property type="molecule type" value="Genomic_DNA"/>
</dbReference>
<reference evidence="2 5" key="2">
    <citation type="submission" date="2019-04" db="EMBL/GenBank/DDBJ databases">
        <title>Isolation and culture of sulfate reducing bacteria from the cold seep of the South China Sea.</title>
        <authorList>
            <person name="Sun C."/>
            <person name="Liu R."/>
        </authorList>
    </citation>
    <scope>NUCLEOTIDE SEQUENCE [LARGE SCALE GENOMIC DNA]</scope>
    <source>
        <strain evidence="2 5">CS1</strain>
    </source>
</reference>
<comment type="function">
    <text evidence="1">Catalyzes the hydroxylation of the N(6)-(4-aminobutyl)-L-lysine intermediate produced by deoxyhypusine synthase/DHPS on a critical lysine of the eukaryotic translation initiation factor 5A/eIF-5A. This is the second step of the post-translational modification of that lysine into an unusual amino acid residue named hypusine. Hypusination is unique to mature eIF-5A factor and is essential for its function.</text>
</comment>
<dbReference type="PANTHER" id="PTHR12697:SF5">
    <property type="entry name" value="DEOXYHYPUSINE HYDROXYLASE"/>
    <property type="match status" value="1"/>
</dbReference>
<dbReference type="SUPFAM" id="SSF48371">
    <property type="entry name" value="ARM repeat"/>
    <property type="match status" value="1"/>
</dbReference>
<dbReference type="OrthoDB" id="3661251at2"/>
<gene>
    <name evidence="3" type="ORF">DQK91_12870</name>
    <name evidence="2" type="ORF">E8L03_05875</name>
</gene>
<dbReference type="Proteomes" id="UP000434052">
    <property type="component" value="Unassembled WGS sequence"/>
</dbReference>
<dbReference type="GO" id="GO:0016491">
    <property type="term" value="F:oxidoreductase activity"/>
    <property type="evidence" value="ECO:0007669"/>
    <property type="project" value="TreeGrafter"/>
</dbReference>
<accession>A0A6P1ZFV3</accession>
<name>A0A6P1ZFV3_9BACT</name>
<evidence type="ECO:0000256" key="1">
    <source>
        <dbReference type="ARBA" id="ARBA00045876"/>
    </source>
</evidence>
<evidence type="ECO:0000313" key="2">
    <source>
        <dbReference type="EMBL" id="QJT08483.1"/>
    </source>
</evidence>
<evidence type="ECO:0000313" key="5">
    <source>
        <dbReference type="Proteomes" id="UP000503251"/>
    </source>
</evidence>
<dbReference type="EMBL" id="CP039543">
    <property type="protein sequence ID" value="QJT08483.1"/>
    <property type="molecule type" value="Genomic_DNA"/>
</dbReference>
<sequence length="639" mass="70062">MVSKEEILELLNSEDSQDIREGAFRAGEERIGEAVEPLVRHLQSGNLGVQEAADAALRHIGGAATVQALTPLLRSDDAPVRNLSMDILREIGAQDVETLAELLHDEDPDMRIFVSDILGETGNALVVAPLCRALLRDPEVNVRYQAAVSLGTIASPEAAGCLNKALEDEEWVQFAVIEALTKIREESSINALAKAMSRSTDLVASMIVDALGEMGNIKAVGLLLKRLEASPTALRNKIVKAVVKILGGKSLSLLSQGERENLREYALVALEDEDEEIQDAAVQGLAYVGGEDASAAILELATRLDPVSNQDRIEHMAQALAAIGNTNAMEDGLVNGEWKKGMTILEAYRLIGEPIHAKKLQDVFMDKDLDMQRAIAIVLRELANPESTEFFLNLLETHQDGTILKEAAEFLGPQMHEQSALPALFNLLDHPYDDVKDSVLEAIVSIDGPEVREHFKEKSVSEEPVDRLMATYVLGRLGHDEDLHDLQRALEDPVPEIRKVALESLDGRCFEIDRLLPLALPSLSDEDREVRLAVVEILGKCHEEAVLPHLEKALKDEDDWVRIRALEALGQRHSAQSISKIVPLLDSDNTLILLKVIEALGEIGGESAFRSLFTILDHENTEVQAAAEEALARLKAVRE</sequence>
<dbReference type="Pfam" id="PF13646">
    <property type="entry name" value="HEAT_2"/>
    <property type="match status" value="3"/>
</dbReference>
<dbReference type="InterPro" id="IPR011989">
    <property type="entry name" value="ARM-like"/>
</dbReference>
<dbReference type="InterPro" id="IPR021133">
    <property type="entry name" value="HEAT_type_2"/>
</dbReference>
<evidence type="ECO:0000313" key="3">
    <source>
        <dbReference type="EMBL" id="TVM33051.1"/>
    </source>
</evidence>
<reference evidence="3 4" key="1">
    <citation type="submission" date="2018-06" db="EMBL/GenBank/DDBJ databases">
        <title>Complete genome of Desulfovibrio marinus P48SEP.</title>
        <authorList>
            <person name="Crispim J.S."/>
            <person name="Vidigal P.M.P."/>
            <person name="Silva L.C.F."/>
            <person name="Araujo L.C."/>
            <person name="Laguardia C.N."/>
            <person name="Dias R.S."/>
            <person name="Sousa M.P."/>
            <person name="Paula S.O."/>
            <person name="Silva C."/>
        </authorList>
    </citation>
    <scope>NUCLEOTIDE SEQUENCE [LARGE SCALE GENOMIC DNA]</scope>
    <source>
        <strain evidence="3 4">P48SEP</strain>
    </source>
</reference>
<evidence type="ECO:0000313" key="4">
    <source>
        <dbReference type="Proteomes" id="UP000434052"/>
    </source>
</evidence>
<dbReference type="PROSITE" id="PS50077">
    <property type="entry name" value="HEAT_REPEAT"/>
    <property type="match status" value="1"/>
</dbReference>
<proteinExistence type="predicted"/>
<keyword evidence="5" id="KW-1185">Reference proteome</keyword>
<organism evidence="3 4">
    <name type="scientific">Oceanidesulfovibrio marinus</name>
    <dbReference type="NCBI Taxonomy" id="370038"/>
    <lineage>
        <taxon>Bacteria</taxon>
        <taxon>Pseudomonadati</taxon>
        <taxon>Thermodesulfobacteriota</taxon>
        <taxon>Desulfovibrionia</taxon>
        <taxon>Desulfovibrionales</taxon>
        <taxon>Desulfovibrionaceae</taxon>
        <taxon>Oceanidesulfovibrio</taxon>
    </lineage>
</organism>
<dbReference type="InterPro" id="IPR004155">
    <property type="entry name" value="PBS_lyase_HEAT"/>
</dbReference>
<dbReference type="RefSeq" id="WP_144305779.1">
    <property type="nucleotide sequence ID" value="NZ_CP039543.1"/>
</dbReference>
<dbReference type="PANTHER" id="PTHR12697">
    <property type="entry name" value="PBS LYASE HEAT-LIKE PROTEIN"/>
    <property type="match status" value="1"/>
</dbReference>
<dbReference type="InterPro" id="IPR016024">
    <property type="entry name" value="ARM-type_fold"/>
</dbReference>
<dbReference type="Gene3D" id="1.25.10.10">
    <property type="entry name" value="Leucine-rich Repeat Variant"/>
    <property type="match status" value="5"/>
</dbReference>